<dbReference type="AlphaFoldDB" id="A0A211ZNF3"/>
<reference evidence="4" key="1">
    <citation type="submission" date="2017-05" db="EMBL/GenBank/DDBJ databases">
        <authorList>
            <person name="Macchi M."/>
            <person name="Festa S."/>
            <person name="Coppotelli B.M."/>
            <person name="Morelli I.S."/>
        </authorList>
    </citation>
    <scope>NUCLEOTIDE SEQUENCE [LARGE SCALE GENOMIC DNA]</scope>
    <source>
        <strain evidence="4">I</strain>
    </source>
</reference>
<feature type="domain" description="ABC-type glycine betaine transport system substrate-binding" evidence="2">
    <location>
        <begin position="29"/>
        <end position="281"/>
    </location>
</feature>
<comment type="caution">
    <text evidence="3">The sequence shown here is derived from an EMBL/GenBank/DDBJ whole genome shotgun (WGS) entry which is preliminary data.</text>
</comment>
<dbReference type="EMBL" id="NHON01000019">
    <property type="protein sequence ID" value="OWJ66791.1"/>
    <property type="molecule type" value="Genomic_DNA"/>
</dbReference>
<dbReference type="InterPro" id="IPR017783">
    <property type="entry name" value="ABC_choline_sub-bd"/>
</dbReference>
<feature type="chain" id="PRO_5012103397" evidence="1">
    <location>
        <begin position="22"/>
        <end position="313"/>
    </location>
</feature>
<dbReference type="STRING" id="1122125.GCA_000423185_06851"/>
<dbReference type="GO" id="GO:0042597">
    <property type="term" value="C:periplasmic space"/>
    <property type="evidence" value="ECO:0007669"/>
    <property type="project" value="InterPro"/>
</dbReference>
<evidence type="ECO:0000313" key="3">
    <source>
        <dbReference type="EMBL" id="OWJ66791.1"/>
    </source>
</evidence>
<dbReference type="RefSeq" id="WP_088151405.1">
    <property type="nucleotide sequence ID" value="NZ_NHON01000019.1"/>
</dbReference>
<dbReference type="Gene3D" id="3.40.190.10">
    <property type="entry name" value="Periplasmic binding protein-like II"/>
    <property type="match status" value="1"/>
</dbReference>
<keyword evidence="4" id="KW-1185">Reference proteome</keyword>
<dbReference type="NCBIfam" id="TIGR03414">
    <property type="entry name" value="ABC_choline_bnd"/>
    <property type="match status" value="1"/>
</dbReference>
<dbReference type="SUPFAM" id="SSF53850">
    <property type="entry name" value="Periplasmic binding protein-like II"/>
    <property type="match status" value="1"/>
</dbReference>
<evidence type="ECO:0000256" key="1">
    <source>
        <dbReference type="SAM" id="SignalP"/>
    </source>
</evidence>
<gene>
    <name evidence="3" type="ORF">BWR60_12760</name>
</gene>
<dbReference type="Gene3D" id="3.40.190.100">
    <property type="entry name" value="Glycine betaine-binding periplasmic protein, domain 2"/>
    <property type="match status" value="1"/>
</dbReference>
<dbReference type="GO" id="GO:0015871">
    <property type="term" value="P:choline transport"/>
    <property type="evidence" value="ECO:0007669"/>
    <property type="project" value="InterPro"/>
</dbReference>
<evidence type="ECO:0000259" key="2">
    <source>
        <dbReference type="Pfam" id="PF04069"/>
    </source>
</evidence>
<protein>
    <submittedName>
        <fullName evidence="3">Glycine/betaine ABC transporter substrate-binding protein</fullName>
    </submittedName>
</protein>
<dbReference type="OrthoDB" id="9787902at2"/>
<dbReference type="GO" id="GO:0033265">
    <property type="term" value="F:choline binding"/>
    <property type="evidence" value="ECO:0007669"/>
    <property type="project" value="InterPro"/>
</dbReference>
<feature type="signal peptide" evidence="1">
    <location>
        <begin position="1"/>
        <end position="21"/>
    </location>
</feature>
<sequence length="313" mass="33744">MRGPIALALTGLLLAATPAVAADPDACATVRMSDPGWTDITSTNGIIGTLLEPLGYTQKVETLAVPVTFESLKNGQIDVFLGNWMPAQKRFIEPLTAEKAIEVIRPNLDGIRFTLAVPSYVAQAGVKDFADLAKHADQFGRKIYGIEPGAPANQNIQKMIDAKDFGLDGWSLVESSEQAMLSQVDRAVRRQEWVAFLAWEPHPMNTKFQIDYLSGGDAYFGPNYGGATVYTVTKRDLSKNCPNLARLLSQLAFTVDMENQIMGTILDEGADGRTAAAKYLKAHPDLLAGWLAGVTTRDGQDGATAVRAALTKG</sequence>
<dbReference type="Proteomes" id="UP000196655">
    <property type="component" value="Unassembled WGS sequence"/>
</dbReference>
<proteinExistence type="predicted"/>
<accession>A0A211ZNF3</accession>
<dbReference type="GO" id="GO:0022857">
    <property type="term" value="F:transmembrane transporter activity"/>
    <property type="evidence" value="ECO:0007669"/>
    <property type="project" value="InterPro"/>
</dbReference>
<dbReference type="InterPro" id="IPR007210">
    <property type="entry name" value="ABC_Gly_betaine_transp_sub-bd"/>
</dbReference>
<keyword evidence="1" id="KW-0732">Signal</keyword>
<dbReference type="Pfam" id="PF04069">
    <property type="entry name" value="OpuAC"/>
    <property type="match status" value="1"/>
</dbReference>
<organism evidence="3 4">
    <name type="scientific">Inquilinus limosus</name>
    <dbReference type="NCBI Taxonomy" id="171674"/>
    <lineage>
        <taxon>Bacteria</taxon>
        <taxon>Pseudomonadati</taxon>
        <taxon>Pseudomonadota</taxon>
        <taxon>Alphaproteobacteria</taxon>
        <taxon>Rhodospirillales</taxon>
        <taxon>Rhodospirillaceae</taxon>
        <taxon>Inquilinus</taxon>
    </lineage>
</organism>
<dbReference type="GO" id="GO:0043190">
    <property type="term" value="C:ATP-binding cassette (ABC) transporter complex"/>
    <property type="evidence" value="ECO:0007669"/>
    <property type="project" value="InterPro"/>
</dbReference>
<dbReference type="CDD" id="cd13640">
    <property type="entry name" value="PBP2_ChoX"/>
    <property type="match status" value="1"/>
</dbReference>
<name>A0A211ZNF3_9PROT</name>
<evidence type="ECO:0000313" key="4">
    <source>
        <dbReference type="Proteomes" id="UP000196655"/>
    </source>
</evidence>